<accession>A0A429X773</accession>
<feature type="domain" description="Peptidase M50" evidence="13">
    <location>
        <begin position="114"/>
        <end position="166"/>
    </location>
</feature>
<evidence type="ECO:0000256" key="4">
    <source>
        <dbReference type="ARBA" id="ARBA00022670"/>
    </source>
</evidence>
<dbReference type="Proteomes" id="UP000680670">
    <property type="component" value="Unassembled WGS sequence"/>
</dbReference>
<evidence type="ECO:0000256" key="1">
    <source>
        <dbReference type="ARBA" id="ARBA00001947"/>
    </source>
</evidence>
<keyword evidence="17" id="KW-1185">Reference proteome</keyword>
<proteinExistence type="inferred from homology"/>
<dbReference type="AlphaFoldDB" id="A0A429X773"/>
<comment type="similarity">
    <text evidence="3">Belongs to the peptidase M50B family.</text>
</comment>
<dbReference type="Proteomes" id="UP000287296">
    <property type="component" value="Unassembled WGS sequence"/>
</dbReference>
<evidence type="ECO:0000256" key="3">
    <source>
        <dbReference type="ARBA" id="ARBA00007931"/>
    </source>
</evidence>
<comment type="cofactor">
    <cofactor evidence="1">
        <name>Zn(2+)</name>
        <dbReference type="ChEBI" id="CHEBI:29105"/>
    </cofactor>
</comment>
<keyword evidence="8" id="KW-0862">Zinc</keyword>
<evidence type="ECO:0000256" key="7">
    <source>
        <dbReference type="ARBA" id="ARBA00022801"/>
    </source>
</evidence>
<keyword evidence="4" id="KW-0645">Protease</keyword>
<dbReference type="RefSeq" id="WP_120116236.1">
    <property type="nucleotide sequence ID" value="NZ_BORI01000003.1"/>
</dbReference>
<dbReference type="GO" id="GO:0046872">
    <property type="term" value="F:metal ion binding"/>
    <property type="evidence" value="ECO:0007669"/>
    <property type="project" value="UniProtKB-KW"/>
</dbReference>
<evidence type="ECO:0000256" key="11">
    <source>
        <dbReference type="ARBA" id="ARBA00023136"/>
    </source>
</evidence>
<dbReference type="EMBL" id="BORJ01000001">
    <property type="protein sequence ID" value="GIN94356.1"/>
    <property type="molecule type" value="Genomic_DNA"/>
</dbReference>
<evidence type="ECO:0000256" key="9">
    <source>
        <dbReference type="ARBA" id="ARBA00022989"/>
    </source>
</evidence>
<feature type="transmembrane region" description="Helical" evidence="12">
    <location>
        <begin position="37"/>
        <end position="56"/>
    </location>
</feature>
<dbReference type="GO" id="GO:0006508">
    <property type="term" value="P:proteolysis"/>
    <property type="evidence" value="ECO:0007669"/>
    <property type="project" value="UniProtKB-KW"/>
</dbReference>
<evidence type="ECO:0000256" key="5">
    <source>
        <dbReference type="ARBA" id="ARBA00022692"/>
    </source>
</evidence>
<keyword evidence="10" id="KW-0482">Metalloprotease</keyword>
<keyword evidence="5 12" id="KW-0812">Transmembrane</keyword>
<gene>
    <name evidence="14" type="primary">spoIVFB</name>
    <name evidence="15" type="ORF">D5F11_013080</name>
    <name evidence="14" type="ORF">J6TS1_02260</name>
</gene>
<keyword evidence="9 12" id="KW-1133">Transmembrane helix</keyword>
<reference evidence="15 16" key="1">
    <citation type="submission" date="2018-12" db="EMBL/GenBank/DDBJ databases">
        <authorList>
            <person name="Sun L."/>
            <person name="Chen Z."/>
        </authorList>
    </citation>
    <scope>NUCLEOTIDE SEQUENCE [LARGE SCALE GENOMIC DNA]</scope>
    <source>
        <strain evidence="15 16">LMG 29736</strain>
    </source>
</reference>
<feature type="domain" description="Peptidase M50" evidence="13">
    <location>
        <begin position="34"/>
        <end position="103"/>
    </location>
</feature>
<keyword evidence="11 12" id="KW-0472">Membrane</keyword>
<evidence type="ECO:0000256" key="10">
    <source>
        <dbReference type="ARBA" id="ARBA00023049"/>
    </source>
</evidence>
<evidence type="ECO:0000313" key="17">
    <source>
        <dbReference type="Proteomes" id="UP000680670"/>
    </source>
</evidence>
<comment type="caution">
    <text evidence="15">The sequence shown here is derived from an EMBL/GenBank/DDBJ whole genome shotgun (WGS) entry which is preliminary data.</text>
</comment>
<evidence type="ECO:0000313" key="16">
    <source>
        <dbReference type="Proteomes" id="UP000287296"/>
    </source>
</evidence>
<feature type="transmembrane region" description="Helical" evidence="12">
    <location>
        <begin position="124"/>
        <end position="146"/>
    </location>
</feature>
<evidence type="ECO:0000313" key="15">
    <source>
        <dbReference type="EMBL" id="RST59285.1"/>
    </source>
</evidence>
<dbReference type="GO" id="GO:0008237">
    <property type="term" value="F:metallopeptidase activity"/>
    <property type="evidence" value="ECO:0007669"/>
    <property type="project" value="UniProtKB-KW"/>
</dbReference>
<feature type="transmembrane region" description="Helical" evidence="12">
    <location>
        <begin position="12"/>
        <end position="31"/>
    </location>
</feature>
<keyword evidence="7" id="KW-0378">Hydrolase</keyword>
<name>A0A429X773_SIMTE</name>
<feature type="transmembrane region" description="Helical" evidence="12">
    <location>
        <begin position="95"/>
        <end position="118"/>
    </location>
</feature>
<evidence type="ECO:0000313" key="14">
    <source>
        <dbReference type="EMBL" id="GIN94356.1"/>
    </source>
</evidence>
<dbReference type="InterPro" id="IPR008915">
    <property type="entry name" value="Peptidase_M50"/>
</dbReference>
<comment type="subcellular location">
    <subcellularLocation>
        <location evidence="2">Membrane</location>
        <topology evidence="2">Multi-pass membrane protein</topology>
    </subcellularLocation>
</comment>
<evidence type="ECO:0000259" key="13">
    <source>
        <dbReference type="Pfam" id="PF02163"/>
    </source>
</evidence>
<dbReference type="OrthoDB" id="166377at2"/>
<dbReference type="EMBL" id="QYTW02000012">
    <property type="protein sequence ID" value="RST59285.1"/>
    <property type="molecule type" value="Genomic_DNA"/>
</dbReference>
<dbReference type="Pfam" id="PF02163">
    <property type="entry name" value="Peptidase_M50"/>
    <property type="match status" value="2"/>
</dbReference>
<dbReference type="GO" id="GO:0016020">
    <property type="term" value="C:membrane"/>
    <property type="evidence" value="ECO:0007669"/>
    <property type="project" value="UniProtKB-SubCell"/>
</dbReference>
<evidence type="ECO:0000256" key="2">
    <source>
        <dbReference type="ARBA" id="ARBA00004141"/>
    </source>
</evidence>
<reference evidence="14 17" key="2">
    <citation type="submission" date="2021-03" db="EMBL/GenBank/DDBJ databases">
        <title>Antimicrobial resistance genes in bacteria isolated from Japanese honey, and their potential for conferring macrolide and lincosamide resistance in the American foulbrood pathogen Paenibacillus larvae.</title>
        <authorList>
            <person name="Okamoto M."/>
            <person name="Kumagai M."/>
            <person name="Kanamori H."/>
            <person name="Takamatsu D."/>
        </authorList>
    </citation>
    <scope>NUCLEOTIDE SEQUENCE [LARGE SCALE GENOMIC DNA]</scope>
    <source>
        <strain evidence="14 17">J6TS1</strain>
    </source>
</reference>
<dbReference type="PANTHER" id="PTHR39188">
    <property type="entry name" value="MEMBRANE-ASSOCIATED ZINC METALLOPROTEASE M50B"/>
    <property type="match status" value="1"/>
</dbReference>
<protein>
    <submittedName>
        <fullName evidence="15">Stage IV sporulation protein FB</fullName>
    </submittedName>
</protein>
<keyword evidence="6" id="KW-0479">Metal-binding</keyword>
<organism evidence="15 16">
    <name type="scientific">Siminovitchia terrae</name>
    <name type="common">Bacillus terrae</name>
    <dbReference type="NCBI Taxonomy" id="1914933"/>
    <lineage>
        <taxon>Bacteria</taxon>
        <taxon>Bacillati</taxon>
        <taxon>Bacillota</taxon>
        <taxon>Bacilli</taxon>
        <taxon>Bacillales</taxon>
        <taxon>Bacillaceae</taxon>
        <taxon>Siminovitchia</taxon>
    </lineage>
</organism>
<feature type="transmembrane region" description="Helical" evidence="12">
    <location>
        <begin position="182"/>
        <end position="199"/>
    </location>
</feature>
<evidence type="ECO:0000256" key="8">
    <source>
        <dbReference type="ARBA" id="ARBA00022833"/>
    </source>
</evidence>
<feature type="transmembrane region" description="Helical" evidence="12">
    <location>
        <begin position="158"/>
        <end position="176"/>
    </location>
</feature>
<evidence type="ECO:0000256" key="12">
    <source>
        <dbReference type="SAM" id="Phobius"/>
    </source>
</evidence>
<dbReference type="CDD" id="cd06161">
    <property type="entry name" value="S2P-M50_SpoIVFB"/>
    <property type="match status" value="1"/>
</dbReference>
<sequence>MIKYVRLLGKVRIHPLFWLVAGIAILTGYFWELSILFMIVFIHELGHAAAALFFSWKIKRILILPFGGACEVDEHGNRPIFEELIIVAAGPLQHIWLAAGAVLLEMAGLITMESLLLFHKFNLMIFLFNLLPVWPLDGGKFLYLLLSARNPFLRALKKTLISSVIILSVIHLALIIAAPFNLHIWIILLYLYLILWLEWKQVRYVFMRFLLERYYGKQLGIKRLEVIEARGNDFIYQAMEKFQRDCKHLIHVDNDLSMDENEMLHVYFAKKQVNARLKEIVSSD</sequence>
<dbReference type="PANTHER" id="PTHR39188:SF3">
    <property type="entry name" value="STAGE IV SPORULATION PROTEIN FB"/>
    <property type="match status" value="1"/>
</dbReference>
<evidence type="ECO:0000256" key="6">
    <source>
        <dbReference type="ARBA" id="ARBA00022723"/>
    </source>
</evidence>